<reference evidence="1" key="1">
    <citation type="journal article" date="2015" name="Nature">
        <title>Complex archaea that bridge the gap between prokaryotes and eukaryotes.</title>
        <authorList>
            <person name="Spang A."/>
            <person name="Saw J.H."/>
            <person name="Jorgensen S.L."/>
            <person name="Zaremba-Niedzwiedzka K."/>
            <person name="Martijn J."/>
            <person name="Lind A.E."/>
            <person name="van Eijk R."/>
            <person name="Schleper C."/>
            <person name="Guy L."/>
            <person name="Ettema T.J."/>
        </authorList>
    </citation>
    <scope>NUCLEOTIDE SEQUENCE</scope>
</reference>
<name>A0A0F9JYH8_9ZZZZ</name>
<comment type="caution">
    <text evidence="1">The sequence shown here is derived from an EMBL/GenBank/DDBJ whole genome shotgun (WGS) entry which is preliminary data.</text>
</comment>
<accession>A0A0F9JYH8</accession>
<dbReference type="AlphaFoldDB" id="A0A0F9JYH8"/>
<evidence type="ECO:0000313" key="1">
    <source>
        <dbReference type="EMBL" id="KKM67521.1"/>
    </source>
</evidence>
<sequence length="87" mass="9908">MVKDELTEREKRAEHVLRSLDAGAPAYVQPRKTRFGMVRQRSDIKTFHVEENCSGYPDMPEVTNVEDALERGLALCGSCVIKIMRDL</sequence>
<organism evidence="1">
    <name type="scientific">marine sediment metagenome</name>
    <dbReference type="NCBI Taxonomy" id="412755"/>
    <lineage>
        <taxon>unclassified sequences</taxon>
        <taxon>metagenomes</taxon>
        <taxon>ecological metagenomes</taxon>
    </lineage>
</organism>
<protein>
    <submittedName>
        <fullName evidence="1">Uncharacterized protein</fullName>
    </submittedName>
</protein>
<proteinExistence type="predicted"/>
<gene>
    <name evidence="1" type="ORF">LCGC14_1470260</name>
</gene>
<dbReference type="EMBL" id="LAZR01010332">
    <property type="protein sequence ID" value="KKM67521.1"/>
    <property type="molecule type" value="Genomic_DNA"/>
</dbReference>